<proteinExistence type="predicted"/>
<dbReference type="EMBL" id="JBITYG010000002">
    <property type="protein sequence ID" value="MFI9100105.1"/>
    <property type="molecule type" value="Genomic_DNA"/>
</dbReference>
<feature type="transmembrane region" description="Helical" evidence="4">
    <location>
        <begin position="20"/>
        <end position="39"/>
    </location>
</feature>
<accession>A0ABW8C127</accession>
<dbReference type="SUPFAM" id="SSF51905">
    <property type="entry name" value="FAD/NAD(P)-binding domain"/>
    <property type="match status" value="1"/>
</dbReference>
<dbReference type="InterPro" id="IPR036188">
    <property type="entry name" value="FAD/NAD-bd_sf"/>
</dbReference>
<dbReference type="Gene3D" id="3.50.50.60">
    <property type="entry name" value="FAD/NAD(P)-binding domain"/>
    <property type="match status" value="2"/>
</dbReference>
<dbReference type="PRINTS" id="PR00368">
    <property type="entry name" value="FADPNR"/>
</dbReference>
<dbReference type="Proteomes" id="UP001614394">
    <property type="component" value="Unassembled WGS sequence"/>
</dbReference>
<keyword evidence="7" id="KW-1185">Reference proteome</keyword>
<keyword evidence="4" id="KW-0472">Membrane</keyword>
<evidence type="ECO:0000313" key="6">
    <source>
        <dbReference type="EMBL" id="MFI9100105.1"/>
    </source>
</evidence>
<evidence type="ECO:0000256" key="2">
    <source>
        <dbReference type="ARBA" id="ARBA00023002"/>
    </source>
</evidence>
<evidence type="ECO:0000313" key="7">
    <source>
        <dbReference type="Proteomes" id="UP001614394"/>
    </source>
</evidence>
<reference evidence="6 7" key="1">
    <citation type="submission" date="2024-10" db="EMBL/GenBank/DDBJ databases">
        <title>The Natural Products Discovery Center: Release of the First 8490 Sequenced Strains for Exploring Actinobacteria Biosynthetic Diversity.</title>
        <authorList>
            <person name="Kalkreuter E."/>
            <person name="Kautsar S.A."/>
            <person name="Yang D."/>
            <person name="Bader C.D."/>
            <person name="Teijaro C.N."/>
            <person name="Fluegel L."/>
            <person name="Davis C.M."/>
            <person name="Simpson J.R."/>
            <person name="Lauterbach L."/>
            <person name="Steele A.D."/>
            <person name="Gui C."/>
            <person name="Meng S."/>
            <person name="Li G."/>
            <person name="Viehrig K."/>
            <person name="Ye F."/>
            <person name="Su P."/>
            <person name="Kiefer A.F."/>
            <person name="Nichols A."/>
            <person name="Cepeda A.J."/>
            <person name="Yan W."/>
            <person name="Fan B."/>
            <person name="Jiang Y."/>
            <person name="Adhikari A."/>
            <person name="Zheng C.-J."/>
            <person name="Schuster L."/>
            <person name="Cowan T.M."/>
            <person name="Smanski M.J."/>
            <person name="Chevrette M.G."/>
            <person name="De Carvalho L.P.S."/>
            <person name="Shen B."/>
        </authorList>
    </citation>
    <scope>NUCLEOTIDE SEQUENCE [LARGE SCALE GENOMIC DNA]</scope>
    <source>
        <strain evidence="6 7">NPDC053399</strain>
    </source>
</reference>
<dbReference type="PRINTS" id="PR00469">
    <property type="entry name" value="PNDRDTASEII"/>
</dbReference>
<name>A0ABW8C127_9ACTN</name>
<evidence type="ECO:0000259" key="5">
    <source>
        <dbReference type="Pfam" id="PF07992"/>
    </source>
</evidence>
<gene>
    <name evidence="6" type="ORF">ACIGXA_06245</name>
</gene>
<keyword evidence="1" id="KW-0285">Flavoprotein</keyword>
<keyword evidence="4" id="KW-0812">Transmembrane</keyword>
<evidence type="ECO:0000256" key="4">
    <source>
        <dbReference type="SAM" id="Phobius"/>
    </source>
</evidence>
<evidence type="ECO:0000256" key="1">
    <source>
        <dbReference type="ARBA" id="ARBA00022630"/>
    </source>
</evidence>
<protein>
    <submittedName>
        <fullName evidence="6">NAD(P)/FAD-dependent oxidoreductase</fullName>
    </submittedName>
</protein>
<dbReference type="RefSeq" id="WP_399644982.1">
    <property type="nucleotide sequence ID" value="NZ_JBITYG010000002.1"/>
</dbReference>
<comment type="catalytic activity">
    <reaction evidence="3">
        <text>[thioredoxin]-dithiol + NADP(+) = [thioredoxin]-disulfide + NADPH + H(+)</text>
        <dbReference type="Rhea" id="RHEA:20345"/>
        <dbReference type="Rhea" id="RHEA-COMP:10698"/>
        <dbReference type="Rhea" id="RHEA-COMP:10700"/>
        <dbReference type="ChEBI" id="CHEBI:15378"/>
        <dbReference type="ChEBI" id="CHEBI:29950"/>
        <dbReference type="ChEBI" id="CHEBI:50058"/>
        <dbReference type="ChEBI" id="CHEBI:57783"/>
        <dbReference type="ChEBI" id="CHEBI:58349"/>
        <dbReference type="EC" id="1.8.1.9"/>
    </reaction>
</comment>
<dbReference type="PANTHER" id="PTHR48105">
    <property type="entry name" value="THIOREDOXIN REDUCTASE 1-RELATED-RELATED"/>
    <property type="match status" value="1"/>
</dbReference>
<evidence type="ECO:0000256" key="3">
    <source>
        <dbReference type="ARBA" id="ARBA00048132"/>
    </source>
</evidence>
<feature type="domain" description="FAD/NAD(P)-binding" evidence="5">
    <location>
        <begin position="22"/>
        <end position="315"/>
    </location>
</feature>
<sequence>MTTHAQQTTTAAAMDGEQRYVVVIIGGGAAGLSGALTLARARRSVLVIDAGQPRNAPADGVHGYLGREGTPPGELLAAGRAEVTGYGGEIVSGTAATAERRPGGDFRVVLADGTAVLAERLLVTTGLVDELPAVPGVAERWGREVLHCPYCHGWEVRDQRIGVLGTGPLAVHQALMWRQWSSDVTLFLHTAPEPGAEEYEKLAARDITVVTGEVSGLVTGGDGPSDDRLSGDRLSGVRMADGREFACQALAITPRLTARSGILAGLGLATTDQEMGGQVLGSCVAADPMGATAVPGVWVAGNVTNLFEQVIGSAAAGVRAGSAINADLTTEETDGAVAARRAPFSPQVEREVCERVLGDRRHGL</sequence>
<dbReference type="InterPro" id="IPR050097">
    <property type="entry name" value="Ferredoxin-NADP_redctase_2"/>
</dbReference>
<dbReference type="InterPro" id="IPR023753">
    <property type="entry name" value="FAD/NAD-binding_dom"/>
</dbReference>
<keyword evidence="2" id="KW-0560">Oxidoreductase</keyword>
<dbReference type="Pfam" id="PF07992">
    <property type="entry name" value="Pyr_redox_2"/>
    <property type="match status" value="1"/>
</dbReference>
<comment type="caution">
    <text evidence="6">The sequence shown here is derived from an EMBL/GenBank/DDBJ whole genome shotgun (WGS) entry which is preliminary data.</text>
</comment>
<organism evidence="6 7">
    <name type="scientific">Streptomyces fildesensis</name>
    <dbReference type="NCBI Taxonomy" id="375757"/>
    <lineage>
        <taxon>Bacteria</taxon>
        <taxon>Bacillati</taxon>
        <taxon>Actinomycetota</taxon>
        <taxon>Actinomycetes</taxon>
        <taxon>Kitasatosporales</taxon>
        <taxon>Streptomycetaceae</taxon>
        <taxon>Streptomyces</taxon>
    </lineage>
</organism>
<keyword evidence="4" id="KW-1133">Transmembrane helix</keyword>